<feature type="compositionally biased region" description="Basic and acidic residues" evidence="8">
    <location>
        <begin position="171"/>
        <end position="191"/>
    </location>
</feature>
<feature type="compositionally biased region" description="Polar residues" evidence="8">
    <location>
        <begin position="895"/>
        <end position="916"/>
    </location>
</feature>
<keyword evidence="5" id="KW-0159">Chromosome partition</keyword>
<dbReference type="PANTHER" id="PTHR13142:SF1">
    <property type="entry name" value="INNER CENTROMERE PROTEIN"/>
    <property type="match status" value="1"/>
</dbReference>
<feature type="compositionally biased region" description="Low complexity" evidence="8">
    <location>
        <begin position="506"/>
        <end position="521"/>
    </location>
</feature>
<feature type="region of interest" description="Disordered" evidence="8">
    <location>
        <begin position="105"/>
        <end position="575"/>
    </location>
</feature>
<keyword evidence="11" id="KW-1185">Reference proteome</keyword>
<keyword evidence="6" id="KW-0206">Cytoskeleton</keyword>
<feature type="compositionally biased region" description="Low complexity" evidence="8">
    <location>
        <begin position="271"/>
        <end position="285"/>
    </location>
</feature>
<comment type="similarity">
    <text evidence="3">Belongs to the INCENP family.</text>
</comment>
<feature type="compositionally biased region" description="Basic and acidic residues" evidence="8">
    <location>
        <begin position="714"/>
        <end position="790"/>
    </location>
</feature>
<evidence type="ECO:0000256" key="2">
    <source>
        <dbReference type="ARBA" id="ARBA00004186"/>
    </source>
</evidence>
<dbReference type="PANTHER" id="PTHR13142">
    <property type="entry name" value="INNER CENTROMERE PROTEIN"/>
    <property type="match status" value="1"/>
</dbReference>
<feature type="compositionally biased region" description="Low complexity" evidence="8">
    <location>
        <begin position="464"/>
        <end position="475"/>
    </location>
</feature>
<reference evidence="10" key="1">
    <citation type="journal article" date="2023" name="Mol. Phylogenet. Evol.">
        <title>Genome-scale phylogeny and comparative genomics of the fungal order Sordariales.</title>
        <authorList>
            <person name="Hensen N."/>
            <person name="Bonometti L."/>
            <person name="Westerberg I."/>
            <person name="Brannstrom I.O."/>
            <person name="Guillou S."/>
            <person name="Cros-Aarteil S."/>
            <person name="Calhoun S."/>
            <person name="Haridas S."/>
            <person name="Kuo A."/>
            <person name="Mondo S."/>
            <person name="Pangilinan J."/>
            <person name="Riley R."/>
            <person name="LaButti K."/>
            <person name="Andreopoulos B."/>
            <person name="Lipzen A."/>
            <person name="Chen C."/>
            <person name="Yan M."/>
            <person name="Daum C."/>
            <person name="Ng V."/>
            <person name="Clum A."/>
            <person name="Steindorff A."/>
            <person name="Ohm R.A."/>
            <person name="Martin F."/>
            <person name="Silar P."/>
            <person name="Natvig D.O."/>
            <person name="Lalanne C."/>
            <person name="Gautier V."/>
            <person name="Ament-Velasquez S.L."/>
            <person name="Kruys A."/>
            <person name="Hutchinson M.I."/>
            <person name="Powell A.J."/>
            <person name="Barry K."/>
            <person name="Miller A.N."/>
            <person name="Grigoriev I.V."/>
            <person name="Debuchy R."/>
            <person name="Gladieux P."/>
            <person name="Hiltunen Thoren M."/>
            <person name="Johannesson H."/>
        </authorList>
    </citation>
    <scope>NUCLEOTIDE SEQUENCE</scope>
    <source>
        <strain evidence="10">CBS 757.83</strain>
    </source>
</reference>
<evidence type="ECO:0000256" key="4">
    <source>
        <dbReference type="ARBA" id="ARBA00022490"/>
    </source>
</evidence>
<feature type="compositionally biased region" description="Polar residues" evidence="8">
    <location>
        <begin position="932"/>
        <end position="941"/>
    </location>
</feature>
<feature type="compositionally biased region" description="Polar residues" evidence="8">
    <location>
        <begin position="235"/>
        <end position="248"/>
    </location>
</feature>
<dbReference type="GO" id="GO:0005819">
    <property type="term" value="C:spindle"/>
    <property type="evidence" value="ECO:0007669"/>
    <property type="project" value="UniProtKB-SubCell"/>
</dbReference>
<evidence type="ECO:0000256" key="8">
    <source>
        <dbReference type="SAM" id="MobiDB-lite"/>
    </source>
</evidence>
<feature type="compositionally biased region" description="Polar residues" evidence="8">
    <location>
        <begin position="430"/>
        <end position="453"/>
    </location>
</feature>
<evidence type="ECO:0000256" key="7">
    <source>
        <dbReference type="ARBA" id="ARBA00023242"/>
    </source>
</evidence>
<feature type="region of interest" description="Disordered" evidence="8">
    <location>
        <begin position="696"/>
        <end position="1171"/>
    </location>
</feature>
<feature type="compositionally biased region" description="Acidic residues" evidence="8">
    <location>
        <begin position="1254"/>
        <end position="1265"/>
    </location>
</feature>
<feature type="compositionally biased region" description="Polar residues" evidence="8">
    <location>
        <begin position="260"/>
        <end position="270"/>
    </location>
</feature>
<feature type="compositionally biased region" description="Basic and acidic residues" evidence="8">
    <location>
        <begin position="967"/>
        <end position="1026"/>
    </location>
</feature>
<feature type="compositionally biased region" description="Basic and acidic residues" evidence="8">
    <location>
        <begin position="1109"/>
        <end position="1119"/>
    </location>
</feature>
<comment type="caution">
    <text evidence="10">The sequence shown here is derived from an EMBL/GenBank/DDBJ whole genome shotgun (WGS) entry which is preliminary data.</text>
</comment>
<name>A0AAN6T0A0_9PEZI</name>
<keyword evidence="7" id="KW-0539">Nucleus</keyword>
<evidence type="ECO:0000313" key="10">
    <source>
        <dbReference type="EMBL" id="KAK4099314.1"/>
    </source>
</evidence>
<feature type="compositionally biased region" description="Pro residues" evidence="8">
    <location>
        <begin position="1030"/>
        <end position="1042"/>
    </location>
</feature>
<sequence>MAMRGGPRLQVGSAAWIAEERESALGIARSEIEEFSFSARNEIDWLNEHMAEIFSGNQMNVAELFKTPGKLRGKTPRTARKAEHSNLRMPLSYMFSATPKGAPNPFAMSSLPQPRSPQIQVAEDKPEPAVCHVDSPAKPTVVHPPHRVEPRAPISLADSGYHGSQSQDTVPFDHFDKDIDMSDSPQRDLHTSDPPLPHPSEPTELKSPAAGSVESTRSTDESQTREPTAHLTANVAPTPSSAMVQPSSAFAARARLPIMSPQSPSPETTASPTRQSPQKSTSQQKPAPPRKSSPSPEEKAPSPGNGLSKSTEDFGEMADKDIDGGDGVADADGLSSPSDKSSPIRPVVRKSSMNFASLPPREPLASNKSLGGARVSRTSHMGLPRQSYHSRQTVGKSLGNAIRQGSSEDEHDDMDVDDEITSPVEDAASRSRSYTQQLQDQISMLGKAQSTGPRPSKSLAHLPSQQVASSQQSQSRTEARKSPHRPEHSVVAPGAFPEDNEDDWISPPNNAMAPASPQSAPLEGHHSDSLRGVSAKSIQGNAEFELPKSRPASPAKAALMPERTPKHAKSASVPTLPTMVQLDADTEDVALKKTVSVSNPTLSTVAEDDLAPSPPKSPTRSFRDSPLKQIKNKVSSLIKGSKVLMAGSAATSVEAKLSLMQSPSMTKLGYHPGPSVDSLHPVQAVVYPDLSRQICATSAPLSPTRSNSSRRTRASAERERLEAKKREKDEREREREKEKELKEAKRLAEQMDKFEKVREKEREKARVFSEEQERLAAMEKQIAARKEQEKVAQGQAQPPQPQDSRTPGPVPKSALRGPAKPTATPRRTKGQMVQDDKGTSDELDVEMTDATTTIPPPSIPRPTTASSMRPGTKRPHKPSKEPLVKPKQAPKMILVNTTASQQFHPTNSVIATTLQDTLGPPPGSAKPLDGKASQTSLQGKASDQSFKSSASSSTGRPRALDMAAKLKQQEKREQQRKRDAKLEMERKRAAQAEERKQEQQRKIEAERQREEERKAAQRRADIEKAKQTKAPPPAARPQPNGPPQYSLSDKAPHRPPSRLGSMVPQGSRLVNTDLTSGTKGPSKRPLPQEAGEESSRAAHQQRALPSFPGKDDKRMRMSVEFDEDIETMDTHNPRIIKGPPIRPSTGYKKDVPTKPMYSNGYTNPPSSSASRDFFKDTVKAQHSQAVKAAHPLDMAHFSKGAIPFAPHPNQAGLSHHKTPVRPGGGALAPKSAKSVARSSPRYQNGEAIELPDIQTDDDSDDDDDDGHVAIAPWADSPALKAALLAQERVDPMQVFGPPAPLNMEEVFNKSKDRWNKFRARTSSANWSGADRLTEEEMRKDLAARDRMRRDGGWSYELSKDVS</sequence>
<evidence type="ECO:0000313" key="11">
    <source>
        <dbReference type="Proteomes" id="UP001305647"/>
    </source>
</evidence>
<feature type="compositionally biased region" description="Polar residues" evidence="8">
    <location>
        <begin position="696"/>
        <end position="707"/>
    </location>
</feature>
<feature type="compositionally biased region" description="Low complexity" evidence="8">
    <location>
        <begin position="942"/>
        <end position="953"/>
    </location>
</feature>
<accession>A0AAN6T0A0</accession>
<feature type="compositionally biased region" description="Polar residues" evidence="8">
    <location>
        <begin position="1068"/>
        <end position="1079"/>
    </location>
</feature>
<evidence type="ECO:0000259" key="9">
    <source>
        <dbReference type="Pfam" id="PF03941"/>
    </source>
</evidence>
<reference evidence="10" key="2">
    <citation type="submission" date="2023-05" db="EMBL/GenBank/DDBJ databases">
        <authorList>
            <consortium name="Lawrence Berkeley National Laboratory"/>
            <person name="Steindorff A."/>
            <person name="Hensen N."/>
            <person name="Bonometti L."/>
            <person name="Westerberg I."/>
            <person name="Brannstrom I.O."/>
            <person name="Guillou S."/>
            <person name="Cros-Aarteil S."/>
            <person name="Calhoun S."/>
            <person name="Haridas S."/>
            <person name="Kuo A."/>
            <person name="Mondo S."/>
            <person name="Pangilinan J."/>
            <person name="Riley R."/>
            <person name="Labutti K."/>
            <person name="Andreopoulos B."/>
            <person name="Lipzen A."/>
            <person name="Chen C."/>
            <person name="Yanf M."/>
            <person name="Daum C."/>
            <person name="Ng V."/>
            <person name="Clum A."/>
            <person name="Ohm R."/>
            <person name="Martin F."/>
            <person name="Silar P."/>
            <person name="Natvig D."/>
            <person name="Lalanne C."/>
            <person name="Gautier V."/>
            <person name="Ament-Velasquez S.L."/>
            <person name="Kruys A."/>
            <person name="Hutchinson M.I."/>
            <person name="Powell A.J."/>
            <person name="Barry K."/>
            <person name="Miller A.N."/>
            <person name="Grigoriev I.V."/>
            <person name="Debuchy R."/>
            <person name="Gladieux P."/>
            <person name="Thoren M.H."/>
            <person name="Johannesson H."/>
        </authorList>
    </citation>
    <scope>NUCLEOTIDE SEQUENCE</scope>
    <source>
        <strain evidence="10">CBS 757.83</strain>
    </source>
</reference>
<dbReference type="GO" id="GO:0007059">
    <property type="term" value="P:chromosome segregation"/>
    <property type="evidence" value="ECO:0007669"/>
    <property type="project" value="UniProtKB-KW"/>
</dbReference>
<evidence type="ECO:0000256" key="3">
    <source>
        <dbReference type="ARBA" id="ARBA00010042"/>
    </source>
</evidence>
<feature type="compositionally biased region" description="Polar residues" evidence="8">
    <location>
        <begin position="110"/>
        <end position="119"/>
    </location>
</feature>
<feature type="compositionally biased region" description="Basic and acidic residues" evidence="8">
    <location>
        <begin position="217"/>
        <end position="228"/>
    </location>
</feature>
<dbReference type="GO" id="GO:0005634">
    <property type="term" value="C:nucleus"/>
    <property type="evidence" value="ECO:0007669"/>
    <property type="project" value="UniProtKB-SubCell"/>
</dbReference>
<keyword evidence="4" id="KW-0963">Cytoplasm</keyword>
<feature type="compositionally biased region" description="Acidic residues" evidence="8">
    <location>
        <begin position="407"/>
        <end position="420"/>
    </location>
</feature>
<organism evidence="10 11">
    <name type="scientific">Parathielavia hyrcaniae</name>
    <dbReference type="NCBI Taxonomy" id="113614"/>
    <lineage>
        <taxon>Eukaryota</taxon>
        <taxon>Fungi</taxon>
        <taxon>Dikarya</taxon>
        <taxon>Ascomycota</taxon>
        <taxon>Pezizomycotina</taxon>
        <taxon>Sordariomycetes</taxon>
        <taxon>Sordariomycetidae</taxon>
        <taxon>Sordariales</taxon>
        <taxon>Chaetomiaceae</taxon>
        <taxon>Parathielavia</taxon>
    </lineage>
</organism>
<evidence type="ECO:0000256" key="6">
    <source>
        <dbReference type="ARBA" id="ARBA00023212"/>
    </source>
</evidence>
<dbReference type="EMBL" id="MU863650">
    <property type="protein sequence ID" value="KAK4099314.1"/>
    <property type="molecule type" value="Genomic_DNA"/>
</dbReference>
<feature type="compositionally biased region" description="Low complexity" evidence="8">
    <location>
        <begin position="549"/>
        <end position="558"/>
    </location>
</feature>
<feature type="region of interest" description="Disordered" evidence="8">
    <location>
        <begin position="596"/>
        <end position="629"/>
    </location>
</feature>
<dbReference type="InterPro" id="IPR005635">
    <property type="entry name" value="Inner_centromere_prot_ARK-bd"/>
</dbReference>
<feature type="domain" description="Inner centromere protein ARK-binding" evidence="9">
    <location>
        <begin position="1252"/>
        <end position="1307"/>
    </location>
</feature>
<feature type="compositionally biased region" description="Basic and acidic residues" evidence="8">
    <location>
        <begin position="477"/>
        <end position="488"/>
    </location>
</feature>
<protein>
    <recommendedName>
        <fullName evidence="9">Inner centromere protein ARK-binding domain-containing protein</fullName>
    </recommendedName>
</protein>
<comment type="subcellular location">
    <subcellularLocation>
        <location evidence="2">Cytoplasm</location>
        <location evidence="2">Cytoskeleton</location>
        <location evidence="2">Spindle</location>
    </subcellularLocation>
    <subcellularLocation>
        <location evidence="1">Nucleus</location>
    </subcellularLocation>
</comment>
<feature type="compositionally biased region" description="Polar residues" evidence="8">
    <location>
        <begin position="1159"/>
        <end position="1170"/>
    </location>
</feature>
<feature type="region of interest" description="Disordered" evidence="8">
    <location>
        <begin position="1221"/>
        <end position="1272"/>
    </location>
</feature>
<evidence type="ECO:0000256" key="1">
    <source>
        <dbReference type="ARBA" id="ARBA00004123"/>
    </source>
</evidence>
<evidence type="ECO:0000256" key="5">
    <source>
        <dbReference type="ARBA" id="ARBA00022829"/>
    </source>
</evidence>
<dbReference type="Proteomes" id="UP001305647">
    <property type="component" value="Unassembled WGS sequence"/>
</dbReference>
<proteinExistence type="inferred from homology"/>
<dbReference type="Pfam" id="PF03941">
    <property type="entry name" value="INCENP_ARK-bind"/>
    <property type="match status" value="1"/>
</dbReference>
<gene>
    <name evidence="10" type="ORF">N658DRAFT_453368</name>
</gene>